<gene>
    <name evidence="15" type="primary">LOC114244005</name>
</gene>
<evidence type="ECO:0000256" key="5">
    <source>
        <dbReference type="ARBA" id="ARBA00022630"/>
    </source>
</evidence>
<evidence type="ECO:0000256" key="6">
    <source>
        <dbReference type="ARBA" id="ARBA00022827"/>
    </source>
</evidence>
<evidence type="ECO:0000259" key="11">
    <source>
        <dbReference type="Pfam" id="PF01756"/>
    </source>
</evidence>
<dbReference type="AlphaFoldDB" id="A0A6J2JR61"/>
<name>A0A6J2JR61_BOMMA</name>
<keyword evidence="10" id="KW-0576">Peroxisome</keyword>
<dbReference type="InterPro" id="IPR036250">
    <property type="entry name" value="AcylCo_DH-like_C"/>
</dbReference>
<dbReference type="PANTHER" id="PTHR10909">
    <property type="entry name" value="ELECTRON TRANSPORT OXIDOREDUCTASE"/>
    <property type="match status" value="1"/>
</dbReference>
<dbReference type="InterPro" id="IPR055060">
    <property type="entry name" value="ACOX_C_alpha1"/>
</dbReference>
<dbReference type="GO" id="GO:0071949">
    <property type="term" value="F:FAD binding"/>
    <property type="evidence" value="ECO:0007669"/>
    <property type="project" value="InterPro"/>
</dbReference>
<evidence type="ECO:0000256" key="8">
    <source>
        <dbReference type="ARBA" id="ARBA00023002"/>
    </source>
</evidence>
<dbReference type="InterPro" id="IPR009100">
    <property type="entry name" value="AcylCoA_DH/oxidase_NM_dom_sf"/>
</dbReference>
<reference evidence="15" key="1">
    <citation type="submission" date="2025-08" db="UniProtKB">
        <authorList>
            <consortium name="RefSeq"/>
        </authorList>
    </citation>
    <scope>IDENTIFICATION</scope>
    <source>
        <tissue evidence="15">Silk gland</tissue>
    </source>
</reference>
<dbReference type="GO" id="GO:0055088">
    <property type="term" value="P:lipid homeostasis"/>
    <property type="evidence" value="ECO:0007669"/>
    <property type="project" value="TreeGrafter"/>
</dbReference>
<evidence type="ECO:0000256" key="9">
    <source>
        <dbReference type="ARBA" id="ARBA00023098"/>
    </source>
</evidence>
<dbReference type="FunFam" id="1.20.140.10:FF:000013">
    <property type="entry name" value="Acyl-coenzyme A oxidase"/>
    <property type="match status" value="1"/>
</dbReference>
<evidence type="ECO:0000256" key="3">
    <source>
        <dbReference type="ARBA" id="ARBA00004846"/>
    </source>
</evidence>
<comment type="pathway">
    <text evidence="3">Lipid metabolism; peroxisomal fatty acid beta-oxidation.</text>
</comment>
<feature type="domain" description="Acyl-CoA oxidase C-alpha1" evidence="13">
    <location>
        <begin position="214"/>
        <end position="255"/>
    </location>
</feature>
<evidence type="ECO:0000256" key="4">
    <source>
        <dbReference type="ARBA" id="ARBA00006288"/>
    </source>
</evidence>
<comment type="similarity">
    <text evidence="4">Belongs to the acyl-CoA oxidase family.</text>
</comment>
<dbReference type="SUPFAM" id="SSF47203">
    <property type="entry name" value="Acyl-CoA dehydrogenase C-terminal domain-like"/>
    <property type="match status" value="2"/>
</dbReference>
<proteinExistence type="inferred from homology"/>
<feature type="domain" description="Acyl-CoA oxidase C-alpha1" evidence="13">
    <location>
        <begin position="172"/>
        <end position="209"/>
    </location>
</feature>
<dbReference type="Pfam" id="PF01756">
    <property type="entry name" value="ACOX"/>
    <property type="match status" value="1"/>
</dbReference>
<evidence type="ECO:0000259" key="13">
    <source>
        <dbReference type="Pfam" id="PF22924"/>
    </source>
</evidence>
<protein>
    <submittedName>
        <fullName evidence="15">Probable peroxisomal acyl-coenzyme A oxidase 1</fullName>
    </submittedName>
</protein>
<dbReference type="Gene3D" id="1.20.140.10">
    <property type="entry name" value="Butyryl-CoA Dehydrogenase, subunit A, domain 3"/>
    <property type="match status" value="3"/>
</dbReference>
<feature type="domain" description="Acyl-CoA oxidase C-terminal" evidence="11">
    <location>
        <begin position="289"/>
        <end position="470"/>
    </location>
</feature>
<dbReference type="InterPro" id="IPR037069">
    <property type="entry name" value="AcylCoA_DH/ox_N_sf"/>
</dbReference>
<evidence type="ECO:0000259" key="12">
    <source>
        <dbReference type="Pfam" id="PF14749"/>
    </source>
</evidence>
<dbReference type="SUPFAM" id="SSF56645">
    <property type="entry name" value="Acyl-CoA dehydrogenase NM domain-like"/>
    <property type="match status" value="1"/>
</dbReference>
<keyword evidence="5" id="KW-0285">Flavoprotein</keyword>
<dbReference type="FunFam" id="2.40.110.10:FF:000003">
    <property type="entry name" value="Acyl-coenzyme A oxidase"/>
    <property type="match status" value="1"/>
</dbReference>
<dbReference type="InterPro" id="IPR046373">
    <property type="entry name" value="Acyl-CoA_Oxase/DH_mid-dom_sf"/>
</dbReference>
<dbReference type="PANTHER" id="PTHR10909:SF250">
    <property type="entry name" value="PEROXISOMAL ACYL-COENZYME A OXIDASE 1"/>
    <property type="match status" value="1"/>
</dbReference>
<evidence type="ECO:0000313" key="14">
    <source>
        <dbReference type="Proteomes" id="UP000504629"/>
    </source>
</evidence>
<evidence type="ECO:0000256" key="10">
    <source>
        <dbReference type="ARBA" id="ARBA00023140"/>
    </source>
</evidence>
<evidence type="ECO:0000256" key="1">
    <source>
        <dbReference type="ARBA" id="ARBA00001974"/>
    </source>
</evidence>
<keyword evidence="6" id="KW-0274">FAD</keyword>
<evidence type="ECO:0000313" key="15">
    <source>
        <dbReference type="RefSeq" id="XP_028031482.1"/>
    </source>
</evidence>
<dbReference type="InterPro" id="IPR012258">
    <property type="entry name" value="Acyl-CoA_oxidase"/>
</dbReference>
<dbReference type="GO" id="GO:0005777">
    <property type="term" value="C:peroxisome"/>
    <property type="evidence" value="ECO:0007669"/>
    <property type="project" value="UniProtKB-SubCell"/>
</dbReference>
<dbReference type="KEGG" id="bman:114244005"/>
<comment type="cofactor">
    <cofactor evidence="1">
        <name>FAD</name>
        <dbReference type="ChEBI" id="CHEBI:57692"/>
    </cofactor>
</comment>
<dbReference type="GO" id="GO:0033540">
    <property type="term" value="P:fatty acid beta-oxidation using acyl-CoA oxidase"/>
    <property type="evidence" value="ECO:0007669"/>
    <property type="project" value="TreeGrafter"/>
</dbReference>
<dbReference type="GO" id="GO:0003997">
    <property type="term" value="F:acyl-CoA oxidase activity"/>
    <property type="evidence" value="ECO:0007669"/>
    <property type="project" value="InterPro"/>
</dbReference>
<keyword evidence="7" id="KW-0276">Fatty acid metabolism</keyword>
<dbReference type="InterPro" id="IPR002655">
    <property type="entry name" value="Acyl-CoA_oxidase_C"/>
</dbReference>
<dbReference type="GeneID" id="114244005"/>
<comment type="subcellular location">
    <subcellularLocation>
        <location evidence="2">Peroxisome</location>
    </subcellularLocation>
</comment>
<feature type="domain" description="Acyl-coenzyme A oxidase N-terminal" evidence="12">
    <location>
        <begin position="2"/>
        <end position="30"/>
    </location>
</feature>
<dbReference type="Pfam" id="PF14749">
    <property type="entry name" value="Acyl-CoA_ox_N"/>
    <property type="match status" value="1"/>
</dbReference>
<dbReference type="GO" id="GO:0005504">
    <property type="term" value="F:fatty acid binding"/>
    <property type="evidence" value="ECO:0007669"/>
    <property type="project" value="TreeGrafter"/>
</dbReference>
<dbReference type="OrthoDB" id="538336at2759"/>
<dbReference type="Gene3D" id="1.10.540.10">
    <property type="entry name" value="Acyl-CoA dehydrogenase/oxidase, N-terminal domain"/>
    <property type="match status" value="1"/>
</dbReference>
<dbReference type="Gene3D" id="2.40.110.10">
    <property type="entry name" value="Butyryl-CoA Dehydrogenase, subunit A, domain 2"/>
    <property type="match status" value="1"/>
</dbReference>
<keyword evidence="9" id="KW-0443">Lipid metabolism</keyword>
<dbReference type="RefSeq" id="XP_028031482.1">
    <property type="nucleotide sequence ID" value="XM_028175681.1"/>
</dbReference>
<keyword evidence="8" id="KW-0560">Oxidoreductase</keyword>
<dbReference type="Pfam" id="PF22924">
    <property type="entry name" value="ACOX_C_alpha1"/>
    <property type="match status" value="2"/>
</dbReference>
<accession>A0A6J2JR61</accession>
<dbReference type="InterPro" id="IPR029320">
    <property type="entry name" value="Acyl-CoA_ox_N"/>
</dbReference>
<organism evidence="14 15">
    <name type="scientific">Bombyx mandarina</name>
    <name type="common">Wild silk moth</name>
    <name type="synonym">Wild silkworm</name>
    <dbReference type="NCBI Taxonomy" id="7092"/>
    <lineage>
        <taxon>Eukaryota</taxon>
        <taxon>Metazoa</taxon>
        <taxon>Ecdysozoa</taxon>
        <taxon>Arthropoda</taxon>
        <taxon>Hexapoda</taxon>
        <taxon>Insecta</taxon>
        <taxon>Pterygota</taxon>
        <taxon>Neoptera</taxon>
        <taxon>Endopterygota</taxon>
        <taxon>Lepidoptera</taxon>
        <taxon>Glossata</taxon>
        <taxon>Ditrysia</taxon>
        <taxon>Bombycoidea</taxon>
        <taxon>Bombycidae</taxon>
        <taxon>Bombycinae</taxon>
        <taxon>Bombyx</taxon>
    </lineage>
</organism>
<dbReference type="Proteomes" id="UP000504629">
    <property type="component" value="Unplaced"/>
</dbReference>
<sequence>MGMFLPTLLHQTTPEQAAEWVPKAQSMQMIGTYAQTELGHGTFLRGLETTATYDAKAEEFILNTPTLTSFKWWPGGLAHTANHCVVVAQLYTKGKCYGVHPFLVQIRDLETHMPMPGIKIGEIGSKLGYNTVNNGFLGFNKVRIPRTNLLMKNAQVLKDGTYVKAKSEKLTYGTMVLIRVLIVTDMAYELARASTVAVRYSVVRHQSQPKPGLACGGHGYMKSSSFPFIQAIVTASVTYEGEYTVMMLQTARYLMKTLKQALSGKAITSTVAYLLDFDKNSNRNWQNTPEGIVIGFQAIAAGLTKAAYDEIEKHEKTGLDYEDSWNQASVQLVRASEAHCRVIICEKSWLEAQRLTKSLSPALSKVLLELVELYIIYWALEKKGDFLVYTKMQKDDVMQLQQRYEELLAVIRPNAVGLVDGFDIRDEILNSTLGAYDGRVYERLMEEALKSPLNAEPVNRSFHQYLKPFMTAKL</sequence>
<evidence type="ECO:0000256" key="7">
    <source>
        <dbReference type="ARBA" id="ARBA00022832"/>
    </source>
</evidence>
<evidence type="ECO:0000256" key="2">
    <source>
        <dbReference type="ARBA" id="ARBA00004275"/>
    </source>
</evidence>
<keyword evidence="14" id="KW-1185">Reference proteome</keyword>